<dbReference type="InterPro" id="IPR050796">
    <property type="entry name" value="SCF_F-box_component"/>
</dbReference>
<evidence type="ECO:0000313" key="3">
    <source>
        <dbReference type="EMBL" id="OTG36994.1"/>
    </source>
</evidence>
<dbReference type="Gene3D" id="2.120.10.80">
    <property type="entry name" value="Kelch-type beta propeller"/>
    <property type="match status" value="1"/>
</dbReference>
<reference evidence="2 4" key="1">
    <citation type="journal article" date="2017" name="Nature">
        <title>The sunflower genome provides insights into oil metabolism, flowering and Asterid evolution.</title>
        <authorList>
            <person name="Badouin H."/>
            <person name="Gouzy J."/>
            <person name="Grassa C.J."/>
            <person name="Murat F."/>
            <person name="Staton S.E."/>
            <person name="Cottret L."/>
            <person name="Lelandais-Briere C."/>
            <person name="Owens G.L."/>
            <person name="Carrere S."/>
            <person name="Mayjonade B."/>
            <person name="Legrand L."/>
            <person name="Gill N."/>
            <person name="Kane N.C."/>
            <person name="Bowers J.E."/>
            <person name="Hubner S."/>
            <person name="Bellec A."/>
            <person name="Berard A."/>
            <person name="Berges H."/>
            <person name="Blanchet N."/>
            <person name="Boniface M.C."/>
            <person name="Brunel D."/>
            <person name="Catrice O."/>
            <person name="Chaidir N."/>
            <person name="Claudel C."/>
            <person name="Donnadieu C."/>
            <person name="Faraut T."/>
            <person name="Fievet G."/>
            <person name="Helmstetter N."/>
            <person name="King M."/>
            <person name="Knapp S.J."/>
            <person name="Lai Z."/>
            <person name="Le Paslier M.C."/>
            <person name="Lippi Y."/>
            <person name="Lorenzon L."/>
            <person name="Mandel J.R."/>
            <person name="Marage G."/>
            <person name="Marchand G."/>
            <person name="Marquand E."/>
            <person name="Bret-Mestries E."/>
            <person name="Morien E."/>
            <person name="Nambeesan S."/>
            <person name="Nguyen T."/>
            <person name="Pegot-Espagnet P."/>
            <person name="Pouilly N."/>
            <person name="Raftis F."/>
            <person name="Sallet E."/>
            <person name="Schiex T."/>
            <person name="Thomas J."/>
            <person name="Vandecasteele C."/>
            <person name="Vares D."/>
            <person name="Vear F."/>
            <person name="Vautrin S."/>
            <person name="Crespi M."/>
            <person name="Mangin B."/>
            <person name="Burke J.M."/>
            <person name="Salse J."/>
            <person name="Munos S."/>
            <person name="Vincourt P."/>
            <person name="Rieseberg L.H."/>
            <person name="Langlade N.B."/>
        </authorList>
    </citation>
    <scope>NUCLEOTIDE SEQUENCE [LARGE SCALE GENOMIC DNA]</scope>
    <source>
        <strain evidence="4">cv. SF193</strain>
        <tissue evidence="2">Leaves</tissue>
    </source>
</reference>
<dbReference type="SUPFAM" id="SSF81383">
    <property type="entry name" value="F-box domain"/>
    <property type="match status" value="1"/>
</dbReference>
<dbReference type="InParanoid" id="A0A251VNF5"/>
<evidence type="ECO:0000259" key="1">
    <source>
        <dbReference type="PROSITE" id="PS50181"/>
    </source>
</evidence>
<protein>
    <submittedName>
        <fullName evidence="2">F-box domain, galactose oxidase/kelch, beta-propeller, F-box associated interaction</fullName>
    </submittedName>
    <submittedName>
        <fullName evidence="3">Putative F-box domain-containing protein</fullName>
    </submittedName>
</protein>
<dbReference type="Gramene" id="mRNA:HanXRQr2_Chr06g0269811">
    <property type="protein sequence ID" value="CDS:HanXRQr2_Chr06g0269811.1"/>
    <property type="gene ID" value="HanXRQr2_Chr06g0269811"/>
</dbReference>
<feature type="domain" description="F-box" evidence="1">
    <location>
        <begin position="70"/>
        <end position="120"/>
    </location>
</feature>
<dbReference type="InterPro" id="IPR036047">
    <property type="entry name" value="F-box-like_dom_sf"/>
</dbReference>
<dbReference type="Pfam" id="PF12937">
    <property type="entry name" value="F-box-like"/>
    <property type="match status" value="1"/>
</dbReference>
<dbReference type="InterPro" id="IPR017451">
    <property type="entry name" value="F-box-assoc_interact_dom"/>
</dbReference>
<evidence type="ECO:0000313" key="2">
    <source>
        <dbReference type="EMBL" id="KAF5803312.1"/>
    </source>
</evidence>
<dbReference type="SMART" id="SM00256">
    <property type="entry name" value="FBOX"/>
    <property type="match status" value="1"/>
</dbReference>
<accession>A0A251VNF5</accession>
<dbReference type="PANTHER" id="PTHR31672:SF13">
    <property type="entry name" value="F-BOX PROTEIN CPR30-LIKE"/>
    <property type="match status" value="1"/>
</dbReference>
<keyword evidence="4" id="KW-1185">Reference proteome</keyword>
<dbReference type="Pfam" id="PF07734">
    <property type="entry name" value="FBA_1"/>
    <property type="match status" value="1"/>
</dbReference>
<dbReference type="OrthoDB" id="1932945at2759"/>
<dbReference type="PANTHER" id="PTHR31672">
    <property type="entry name" value="BNACNNG10540D PROTEIN"/>
    <property type="match status" value="1"/>
</dbReference>
<dbReference type="OMA" id="YKVVRMM"/>
<name>A0A251VNF5_HELAN</name>
<reference evidence="3" key="2">
    <citation type="submission" date="2017-02" db="EMBL/GenBank/DDBJ databases">
        <title>Sunflower complete genome.</title>
        <authorList>
            <person name="Langlade N."/>
            <person name="Munos S."/>
        </authorList>
    </citation>
    <scope>NUCLEOTIDE SEQUENCE [LARGE SCALE GENOMIC DNA]</scope>
    <source>
        <tissue evidence="3">Leaves</tissue>
    </source>
</reference>
<dbReference type="SUPFAM" id="SSF50965">
    <property type="entry name" value="Galactose oxidase, central domain"/>
    <property type="match status" value="1"/>
</dbReference>
<proteinExistence type="predicted"/>
<dbReference type="Proteomes" id="UP000215914">
    <property type="component" value="Chromosome 1"/>
</dbReference>
<organism evidence="3 4">
    <name type="scientific">Helianthus annuus</name>
    <name type="common">Common sunflower</name>
    <dbReference type="NCBI Taxonomy" id="4232"/>
    <lineage>
        <taxon>Eukaryota</taxon>
        <taxon>Viridiplantae</taxon>
        <taxon>Streptophyta</taxon>
        <taxon>Embryophyta</taxon>
        <taxon>Tracheophyta</taxon>
        <taxon>Spermatophyta</taxon>
        <taxon>Magnoliopsida</taxon>
        <taxon>eudicotyledons</taxon>
        <taxon>Gunneridae</taxon>
        <taxon>Pentapetalae</taxon>
        <taxon>asterids</taxon>
        <taxon>campanulids</taxon>
        <taxon>Asterales</taxon>
        <taxon>Asteraceae</taxon>
        <taxon>Asteroideae</taxon>
        <taxon>Heliantheae alliance</taxon>
        <taxon>Heliantheae</taxon>
        <taxon>Helianthus</taxon>
    </lineage>
</organism>
<evidence type="ECO:0000313" key="4">
    <source>
        <dbReference type="Proteomes" id="UP000215914"/>
    </source>
</evidence>
<dbReference type="EMBL" id="CM007890">
    <property type="protein sequence ID" value="OTG36994.1"/>
    <property type="molecule type" value="Genomic_DNA"/>
</dbReference>
<dbReference type="PROSITE" id="PS50181">
    <property type="entry name" value="FBOX"/>
    <property type="match status" value="1"/>
</dbReference>
<dbReference type="CDD" id="cd22157">
    <property type="entry name" value="F-box_AtFBW1-like"/>
    <property type="match status" value="1"/>
</dbReference>
<sequence length="435" mass="49463">MTPLLWHAENGVGRYGALTRLSWPGATYHTPLAYKNVKLPGTWQSVLAEEPANCWYNQKKQFQIIMADDPTSSNHLPPELIIDIFLRLPVKTLIRCTSVCKQWYVLIRNPNFSTSHFNSYNNNHNNQYILIGNTNICHVVCDKTFQLIHTVQAPFHLSPNRKYSLNFIGSSNGLLCLAPGLEYTLGNDVYIWNPSVRACKKLPVSRFSDHEFRGVVSRLGFAFHESSNDYKVVRLVYFSGSCSFPFVDVVPLVEIYSLRTDSWKVVSAEVPPVMIQSVATFNDGVFYWMGFKSVTDDPMENYILSYDLDDGRFREIEQPSVDFPFSLLAVKGSSSGSLYSVYSKFFGGQNDILVLWKMDEFNGGWMKAYTIQCNRGVWATLGFTTSGKFLFANLEKKLVSFDLETLETEVHDLGIALNRSAVDVNYMESLLFFDL</sequence>
<dbReference type="NCBIfam" id="TIGR01640">
    <property type="entry name" value="F_box_assoc_1"/>
    <property type="match status" value="1"/>
</dbReference>
<gene>
    <name evidence="3" type="ORF">HannXRQ_Chr01g0013981</name>
    <name evidence="2" type="ORF">HanXRQr2_Chr06g0269811</name>
</gene>
<dbReference type="InterPro" id="IPR015915">
    <property type="entry name" value="Kelch-typ_b-propeller"/>
</dbReference>
<dbReference type="AlphaFoldDB" id="A0A251VNF5"/>
<reference evidence="2" key="3">
    <citation type="submission" date="2020-06" db="EMBL/GenBank/DDBJ databases">
        <title>Helianthus annuus Genome sequencing and assembly Release 2.</title>
        <authorList>
            <person name="Gouzy J."/>
            <person name="Langlade N."/>
            <person name="Munos S."/>
        </authorList>
    </citation>
    <scope>NUCLEOTIDE SEQUENCE</scope>
    <source>
        <tissue evidence="2">Leaves</tissue>
    </source>
</reference>
<dbReference type="InterPro" id="IPR006527">
    <property type="entry name" value="F-box-assoc_dom_typ1"/>
</dbReference>
<dbReference type="InterPro" id="IPR011043">
    <property type="entry name" value="Gal_Oxase/kelch_b-propeller"/>
</dbReference>
<dbReference type="InterPro" id="IPR001810">
    <property type="entry name" value="F-box_dom"/>
</dbReference>
<dbReference type="EMBL" id="MNCJ02000321">
    <property type="protein sequence ID" value="KAF5803312.1"/>
    <property type="molecule type" value="Genomic_DNA"/>
</dbReference>
<dbReference type="Gene3D" id="1.20.1280.50">
    <property type="match status" value="1"/>
</dbReference>